<dbReference type="AlphaFoldDB" id="A0A9D2YI25"/>
<dbReference type="Gene3D" id="1.20.5.190">
    <property type="match status" value="1"/>
</dbReference>
<dbReference type="PANTHER" id="PTHR34927">
    <property type="entry name" value="IQ DOMAIN-CONTAINING PROTEIN K"/>
    <property type="match status" value="1"/>
</dbReference>
<dbReference type="KEGG" id="nfu:107376158"/>
<proteinExistence type="predicted"/>
<dbReference type="InterPro" id="IPR000048">
    <property type="entry name" value="IQ_motif_EF-hand-BS"/>
</dbReference>
<dbReference type="CDD" id="cd23767">
    <property type="entry name" value="IQCD"/>
    <property type="match status" value="1"/>
</dbReference>
<dbReference type="InterPro" id="IPR043408">
    <property type="entry name" value="IQCK"/>
</dbReference>
<dbReference type="PANTHER" id="PTHR34927:SF1">
    <property type="entry name" value="IQ DOMAIN-CONTAINING PROTEIN K"/>
    <property type="match status" value="1"/>
</dbReference>
<dbReference type="EMBL" id="JAAVVJ010000006">
    <property type="protein sequence ID" value="KAF7220962.1"/>
    <property type="molecule type" value="Genomic_DNA"/>
</dbReference>
<comment type="caution">
    <text evidence="1">The sequence shown here is derived from an EMBL/GenBank/DDBJ whole genome shotgun (WGS) entry which is preliminary data.</text>
</comment>
<dbReference type="PROSITE" id="PS50096">
    <property type="entry name" value="IQ"/>
    <property type="match status" value="1"/>
</dbReference>
<reference evidence="1" key="1">
    <citation type="submission" date="2020-03" db="EMBL/GenBank/DDBJ databases">
        <title>Intra-Species Differences in Population Size shape Life History and Genome Evolution.</title>
        <authorList>
            <person name="Willemsen D."/>
            <person name="Cui R."/>
            <person name="Valenzano D.R."/>
        </authorList>
    </citation>
    <scope>NUCLEOTIDE SEQUENCE</scope>
    <source>
        <strain evidence="1">GRZ</strain>
        <tissue evidence="1">Whole</tissue>
    </source>
</reference>
<accession>A0A9D2YI25</accession>
<dbReference type="Gene3D" id="1.20.890.10">
    <property type="entry name" value="cAMP-dependent protein kinase regulatory subunit, dimerization-anchoring domain"/>
    <property type="match status" value="1"/>
</dbReference>
<dbReference type="OMA" id="EDKHIHQ"/>
<evidence type="ECO:0000313" key="1">
    <source>
        <dbReference type="EMBL" id="KAF7220962.1"/>
    </source>
</evidence>
<dbReference type="Pfam" id="PF00612">
    <property type="entry name" value="IQ"/>
    <property type="match status" value="1"/>
</dbReference>
<organism evidence="1 2">
    <name type="scientific">Nothobranchius furzeri</name>
    <name type="common">Turquoise killifish</name>
    <dbReference type="NCBI Taxonomy" id="105023"/>
    <lineage>
        <taxon>Eukaryota</taxon>
        <taxon>Metazoa</taxon>
        <taxon>Chordata</taxon>
        <taxon>Craniata</taxon>
        <taxon>Vertebrata</taxon>
        <taxon>Euteleostomi</taxon>
        <taxon>Actinopterygii</taxon>
        <taxon>Neopterygii</taxon>
        <taxon>Teleostei</taxon>
        <taxon>Neoteleostei</taxon>
        <taxon>Acanthomorphata</taxon>
        <taxon>Ovalentaria</taxon>
        <taxon>Atherinomorphae</taxon>
        <taxon>Cyprinodontiformes</taxon>
        <taxon>Nothobranchiidae</taxon>
        <taxon>Nothobranchius</taxon>
    </lineage>
</organism>
<dbReference type="Proteomes" id="UP000822369">
    <property type="component" value="Chromosome 6"/>
</dbReference>
<gene>
    <name evidence="1" type="primary">iqck</name>
    <name evidence="1" type="ORF">G4P62_003445</name>
</gene>
<evidence type="ECO:0000313" key="2">
    <source>
        <dbReference type="Proteomes" id="UP000822369"/>
    </source>
</evidence>
<sequence>MANCAEKSLWEQVCEEFEAEQPSSPHGKLREIDPTAVEIHENPVTGYLERNVFPVLLQGLEALLGEGQKYGWFEREKPACVPYVFLIKWLYNHNSQQQGRDPVNFHDIPFVKDFLSTHPEHHIPRFLLLSEEQAAVLIQAFWRGYKIRVRPDVQELHRWQREQREQRDIRRTAAEFWGRQESRGEHVYARAHTHTHTHTHIQSVRPCTVQPHTPKLLQRYSIPSNTALMFKLRDEDSGSSGAWGE</sequence>
<name>A0A9D2YI25_NOTFU</name>
<protein>
    <submittedName>
        <fullName evidence="1">IQ motif containing K</fullName>
    </submittedName>
</protein>